<evidence type="ECO:0000256" key="4">
    <source>
        <dbReference type="ARBA" id="ARBA00022844"/>
    </source>
</evidence>
<keyword evidence="4" id="KW-0946">Virion</keyword>
<evidence type="ECO:0000313" key="5">
    <source>
        <dbReference type="EMBL" id="DAD95790.1"/>
    </source>
</evidence>
<dbReference type="Pfam" id="PF02305">
    <property type="entry name" value="Phage_F"/>
    <property type="match status" value="1"/>
</dbReference>
<proteinExistence type="predicted"/>
<dbReference type="Gene3D" id="2.60.169.10">
    <property type="entry name" value="Microviridae F protein"/>
    <property type="match status" value="2"/>
</dbReference>
<dbReference type="InterPro" id="IPR003514">
    <property type="entry name" value="Microviridae_protein_F"/>
</dbReference>
<keyword evidence="3" id="KW-0167">Capsid protein</keyword>
<dbReference type="GO" id="GO:0039615">
    <property type="term" value="C:T=1 icosahedral viral capsid"/>
    <property type="evidence" value="ECO:0007669"/>
    <property type="project" value="UniProtKB-KW"/>
</dbReference>
<sequence length="596" mass="66780">MGKQPFISHVVNGYSRYDVPESKAFTCTPGILYPVRIDFINARDRVSIEQGIDVRSNPLAVPTFNPYTIRLHRFWVPLQLYHPEMRTNSSKFDMNELSLNFIAASTTGSYEFTSNNYPYSNSLLRWLRVVPASIPTPTSSNVPMSANLTAAQLAYPLGWCNADSYLAYWDIVRNYYGYSQWGLYSFAWPGSWYFIPNSTGSIYNVLQFQDESTFFSQRFGNLEFLDAYFESQFYPSSVSSSNNTYNRGNLFSQIALSDLGATITASRDGYPVSTIYPGSTVLSSTGPANQFSTTPASTTVTALGAFLVAHPMAVVPSNPDRYSRLLPVGSSEGVSMTGVATIPQLAIASRLQEYKDLLGAGGSRYSDWLETFFASKIEHVDRPKLLFSASQTVNVQIVMNQAGRNNFAASSNNGALGQQGGAVAFNDRLGRRQSYYFREPGYLIDMLSIRPVYYWAGIYPDYLHYTGADYFNPIYNDIGYQDIPGFQFGFGTTSASEAVAYEPCFNEFRSSYDEVLGQLSRFQVSESAVPLYSYWVQQRVLSASYNSYYSLLFTDIGQVNSPFASNLEDNFFINLSYSVQKKNLVNKTFATRLSNR</sequence>
<dbReference type="EMBL" id="BK015201">
    <property type="protein sequence ID" value="DAD95790.1"/>
    <property type="molecule type" value="Genomic_DNA"/>
</dbReference>
<accession>A0A8S5NM42</accession>
<keyword evidence="2" id="KW-1140">T=1 icosahedral capsid protein</keyword>
<reference evidence="5" key="1">
    <citation type="journal article" date="2021" name="Proc. Natl. Acad. Sci. U.S.A.">
        <title>A Catalog of Tens of Thousands of Viruses from Human Metagenomes Reveals Hidden Associations with Chronic Diseases.</title>
        <authorList>
            <person name="Tisza M.J."/>
            <person name="Buck C.B."/>
        </authorList>
    </citation>
    <scope>NUCLEOTIDE SEQUENCE</scope>
    <source>
        <strain evidence="5">CtFGM2</strain>
    </source>
</reference>
<comment type="subcellular location">
    <subcellularLocation>
        <location evidence="1">Virion</location>
    </subcellularLocation>
</comment>
<evidence type="ECO:0000256" key="2">
    <source>
        <dbReference type="ARBA" id="ARBA00022431"/>
    </source>
</evidence>
<organism evidence="5">
    <name type="scientific">Microviridae sp. ctFGM2</name>
    <dbReference type="NCBI Taxonomy" id="2826732"/>
    <lineage>
        <taxon>Viruses</taxon>
        <taxon>Monodnaviria</taxon>
        <taxon>Sangervirae</taxon>
        <taxon>Phixviricota</taxon>
        <taxon>Malgrandaviricetes</taxon>
        <taxon>Petitvirales</taxon>
        <taxon>Microviridae</taxon>
    </lineage>
</organism>
<name>A0A8S5NM42_9VIRU</name>
<dbReference type="GO" id="GO:0005198">
    <property type="term" value="F:structural molecule activity"/>
    <property type="evidence" value="ECO:0007669"/>
    <property type="project" value="InterPro"/>
</dbReference>
<evidence type="ECO:0000256" key="1">
    <source>
        <dbReference type="ARBA" id="ARBA00004328"/>
    </source>
</evidence>
<evidence type="ECO:0000256" key="3">
    <source>
        <dbReference type="ARBA" id="ARBA00022561"/>
    </source>
</evidence>
<dbReference type="InterPro" id="IPR037002">
    <property type="entry name" value="Microviridae_protein_F_sf"/>
</dbReference>
<protein>
    <submittedName>
        <fullName evidence="5">Major capsid protein</fullName>
    </submittedName>
</protein>